<dbReference type="OrthoDB" id="1523398at2"/>
<dbReference type="EMBL" id="BBLT01000006">
    <property type="protein sequence ID" value="GAL85906.1"/>
    <property type="molecule type" value="Genomic_DNA"/>
</dbReference>
<name>A0A098LG09_9BACT</name>
<dbReference type="PANTHER" id="PTHR14239">
    <property type="entry name" value="DUDULIN-RELATED"/>
    <property type="match status" value="1"/>
</dbReference>
<dbReference type="Gene3D" id="3.40.50.720">
    <property type="entry name" value="NAD(P)-binding Rossmann-like Domain"/>
    <property type="match status" value="1"/>
</dbReference>
<dbReference type="InterPro" id="IPR036291">
    <property type="entry name" value="NAD(P)-bd_dom_sf"/>
</dbReference>
<dbReference type="SUPFAM" id="SSF51735">
    <property type="entry name" value="NAD(P)-binding Rossmann-fold domains"/>
    <property type="match status" value="1"/>
</dbReference>
<gene>
    <name evidence="3" type="ORF">MYP_3135</name>
</gene>
<reference evidence="3 4" key="1">
    <citation type="submission" date="2014-09" db="EMBL/GenBank/DDBJ databases">
        <title>Sporocytophaga myxococcoides PG-01 genome sequencing.</title>
        <authorList>
            <person name="Liu L."/>
            <person name="Gao P.J."/>
            <person name="Chen G.J."/>
            <person name="Wang L.S."/>
        </authorList>
    </citation>
    <scope>NUCLEOTIDE SEQUENCE [LARGE SCALE GENOMIC DNA]</scope>
    <source>
        <strain evidence="3 4">PG-01</strain>
    </source>
</reference>
<dbReference type="Proteomes" id="UP000030185">
    <property type="component" value="Unassembled WGS sequence"/>
</dbReference>
<dbReference type="AlphaFoldDB" id="A0A098LG09"/>
<comment type="caution">
    <text evidence="3">The sequence shown here is derived from an EMBL/GenBank/DDBJ whole genome shotgun (WGS) entry which is preliminary data.</text>
</comment>
<keyword evidence="1" id="KW-0560">Oxidoreductase</keyword>
<keyword evidence="4" id="KW-1185">Reference proteome</keyword>
<dbReference type="InterPro" id="IPR028939">
    <property type="entry name" value="P5C_Rdtase_cat_N"/>
</dbReference>
<organism evidence="3 4">
    <name type="scientific">Sporocytophaga myxococcoides</name>
    <dbReference type="NCBI Taxonomy" id="153721"/>
    <lineage>
        <taxon>Bacteria</taxon>
        <taxon>Pseudomonadati</taxon>
        <taxon>Bacteroidota</taxon>
        <taxon>Cytophagia</taxon>
        <taxon>Cytophagales</taxon>
        <taxon>Cytophagaceae</taxon>
        <taxon>Sporocytophaga</taxon>
    </lineage>
</organism>
<sequence>MKKTIAVIGAGGAMGSALSKSLAASGHHILLMDKDSEKCHKTYDSILAELPNADIEILNCIHEGSWEADVIIPAVSYEVQQEIADYIKDVVTGKIVISLINPMNEDKSKLLTSPLSSAAEELQNYLPYSKVVKAYNTIFPRDFKNISNADCFIAGDDETAVATVASLAKDSGMVPQLSGNLSASRTLEGMMLILIQLCRRNNIPESGYFKIFFPKSG</sequence>
<dbReference type="GO" id="GO:0015677">
    <property type="term" value="P:copper ion import"/>
    <property type="evidence" value="ECO:0007669"/>
    <property type="project" value="TreeGrafter"/>
</dbReference>
<evidence type="ECO:0000256" key="1">
    <source>
        <dbReference type="ARBA" id="ARBA00023002"/>
    </source>
</evidence>
<evidence type="ECO:0000259" key="2">
    <source>
        <dbReference type="Pfam" id="PF03807"/>
    </source>
</evidence>
<accession>A0A098LG09</accession>
<feature type="domain" description="Pyrroline-5-carboxylate reductase catalytic N-terminal" evidence="2">
    <location>
        <begin position="4"/>
        <end position="102"/>
    </location>
</feature>
<evidence type="ECO:0000313" key="3">
    <source>
        <dbReference type="EMBL" id="GAL85906.1"/>
    </source>
</evidence>
<dbReference type="GO" id="GO:0005886">
    <property type="term" value="C:plasma membrane"/>
    <property type="evidence" value="ECO:0007669"/>
    <property type="project" value="TreeGrafter"/>
</dbReference>
<dbReference type="Pfam" id="PF03807">
    <property type="entry name" value="F420_oxidored"/>
    <property type="match status" value="1"/>
</dbReference>
<dbReference type="GO" id="GO:0052851">
    <property type="term" value="F:ferric-chelate reductase (NADPH) activity"/>
    <property type="evidence" value="ECO:0007669"/>
    <property type="project" value="TreeGrafter"/>
</dbReference>
<evidence type="ECO:0000313" key="4">
    <source>
        <dbReference type="Proteomes" id="UP000030185"/>
    </source>
</evidence>
<proteinExistence type="predicted"/>
<dbReference type="RefSeq" id="WP_045464966.1">
    <property type="nucleotide sequence ID" value="NZ_BBLT01000006.1"/>
</dbReference>
<protein>
    <submittedName>
        <fullName evidence="3">Coenzyme F420-dependent NADP oxidoreductase</fullName>
    </submittedName>
</protein>
<dbReference type="eggNOG" id="COG2085">
    <property type="taxonomic scope" value="Bacteria"/>
</dbReference>
<dbReference type="STRING" id="153721.MYP_3135"/>
<dbReference type="PANTHER" id="PTHR14239:SF0">
    <property type="entry name" value="F420-DEPENDENT NADP REDUCTASE"/>
    <property type="match status" value="1"/>
</dbReference>
<dbReference type="GO" id="GO:0008823">
    <property type="term" value="F:cupric reductase (NADH) activity"/>
    <property type="evidence" value="ECO:0007669"/>
    <property type="project" value="TreeGrafter"/>
</dbReference>
<dbReference type="InterPro" id="IPR051267">
    <property type="entry name" value="STEAP_metalloreductase"/>
</dbReference>